<accession>A0A4V3I415</accession>
<reference evidence="1 2" key="1">
    <citation type="submission" date="2018-11" db="EMBL/GenBank/DDBJ databases">
        <title>Genome sequence and assembly of Colletotrichum sidae.</title>
        <authorList>
            <person name="Gan P."/>
            <person name="Shirasu K."/>
        </authorList>
    </citation>
    <scope>NUCLEOTIDE SEQUENCE [LARGE SCALE GENOMIC DNA]</scope>
    <source>
        <strain evidence="1 2">CBS 518.97</strain>
    </source>
</reference>
<dbReference type="EMBL" id="QAPF01000025">
    <property type="protein sequence ID" value="TEA20975.1"/>
    <property type="molecule type" value="Genomic_DNA"/>
</dbReference>
<sequence length="157" mass="16991">MCMLGGKGYVRTAVARPMSGGGCREGEKVWREALDGAGRMCRAKTEAGTVETSEVEFVDDGVGLACSSANFSVAWKEEREMMRSAVMLRDGLGWVGITTGRSTWSDGREKRRNVTKGNQASAKTAVESGYVGFWRGGTGGWQVFGSVCVGFREWWVG</sequence>
<evidence type="ECO:0000313" key="2">
    <source>
        <dbReference type="Proteomes" id="UP000295604"/>
    </source>
</evidence>
<dbReference type="Proteomes" id="UP000295604">
    <property type="component" value="Unassembled WGS sequence"/>
</dbReference>
<name>A0A4V3I415_9PEZI</name>
<keyword evidence="2" id="KW-1185">Reference proteome</keyword>
<evidence type="ECO:0000313" key="1">
    <source>
        <dbReference type="EMBL" id="TEA20975.1"/>
    </source>
</evidence>
<gene>
    <name evidence="1" type="ORF">C8034_v008334</name>
</gene>
<dbReference type="AlphaFoldDB" id="A0A4V3I415"/>
<organism evidence="1 2">
    <name type="scientific">Colletotrichum sidae</name>
    <dbReference type="NCBI Taxonomy" id="1347389"/>
    <lineage>
        <taxon>Eukaryota</taxon>
        <taxon>Fungi</taxon>
        <taxon>Dikarya</taxon>
        <taxon>Ascomycota</taxon>
        <taxon>Pezizomycotina</taxon>
        <taxon>Sordariomycetes</taxon>
        <taxon>Hypocreomycetidae</taxon>
        <taxon>Glomerellales</taxon>
        <taxon>Glomerellaceae</taxon>
        <taxon>Colletotrichum</taxon>
        <taxon>Colletotrichum orbiculare species complex</taxon>
    </lineage>
</organism>
<protein>
    <submittedName>
        <fullName evidence="1">Uncharacterized protein</fullName>
    </submittedName>
</protein>
<proteinExistence type="predicted"/>
<comment type="caution">
    <text evidence="1">The sequence shown here is derived from an EMBL/GenBank/DDBJ whole genome shotgun (WGS) entry which is preliminary data.</text>
</comment>